<comment type="caution">
    <text evidence="9">The sequence shown here is derived from an EMBL/GenBank/DDBJ whole genome shotgun (WGS) entry which is preliminary data.</text>
</comment>
<evidence type="ECO:0000256" key="3">
    <source>
        <dbReference type="ARBA" id="ARBA00023274"/>
    </source>
</evidence>
<evidence type="ECO:0000256" key="2">
    <source>
        <dbReference type="ARBA" id="ARBA00022980"/>
    </source>
</evidence>
<accession>A0A9D1PXC0</accession>
<evidence type="ECO:0000256" key="4">
    <source>
        <dbReference type="ARBA" id="ARBA00035245"/>
    </source>
</evidence>
<dbReference type="InterPro" id="IPR031310">
    <property type="entry name" value="Ribosomal_uL5_N"/>
</dbReference>
<dbReference type="AlphaFoldDB" id="A0A9D1PXC0"/>
<dbReference type="InterPro" id="IPR002132">
    <property type="entry name" value="Ribosomal_uL5"/>
</dbReference>
<keyword evidence="5" id="KW-0820">tRNA-binding</keyword>
<dbReference type="NCBIfam" id="NF000585">
    <property type="entry name" value="PRK00010.1"/>
    <property type="match status" value="1"/>
</dbReference>
<evidence type="ECO:0000313" key="10">
    <source>
        <dbReference type="Proteomes" id="UP000886752"/>
    </source>
</evidence>
<dbReference type="Proteomes" id="UP000886752">
    <property type="component" value="Unassembled WGS sequence"/>
</dbReference>
<protein>
    <recommendedName>
        <fullName evidence="4 5">Large ribosomal subunit protein uL5</fullName>
    </recommendedName>
</protein>
<dbReference type="GO" id="GO:0006412">
    <property type="term" value="P:translation"/>
    <property type="evidence" value="ECO:0007669"/>
    <property type="project" value="UniProtKB-UniRule"/>
</dbReference>
<sequence>MTRLEKIYKEKVVPALQKEFNYKSPMQMPGITKVSLNIGLGAATQNNKLMEEAVAELTAIAGQKAVVTRARKSIANFKLREGMPIGVRVTLRKDLMWDFLDKLMNFALPRVRDFRGIVDRGFDGRGNFTLGIKEHTIFPEMEADRVENPKGMNITIVTTAKTDRESKMLLDQLGMPFRK</sequence>
<keyword evidence="3 5" id="KW-0687">Ribonucleoprotein</keyword>
<dbReference type="Pfam" id="PF00281">
    <property type="entry name" value="Ribosomal_L5"/>
    <property type="match status" value="1"/>
</dbReference>
<name>A0A9D1PXC0_9BACT</name>
<evidence type="ECO:0000256" key="1">
    <source>
        <dbReference type="ARBA" id="ARBA00008553"/>
    </source>
</evidence>
<dbReference type="InterPro" id="IPR020929">
    <property type="entry name" value="Ribosomal_uL5_CS"/>
</dbReference>
<dbReference type="InterPro" id="IPR020930">
    <property type="entry name" value="Ribosomal_uL5_bac-type"/>
</dbReference>
<keyword evidence="5" id="KW-0699">rRNA-binding</keyword>
<dbReference type="Gene3D" id="3.30.1440.10">
    <property type="match status" value="1"/>
</dbReference>
<evidence type="ECO:0000259" key="8">
    <source>
        <dbReference type="Pfam" id="PF00673"/>
    </source>
</evidence>
<comment type="similarity">
    <text evidence="1 5 6">Belongs to the universal ribosomal protein uL5 family.</text>
</comment>
<reference evidence="9" key="2">
    <citation type="submission" date="2021-04" db="EMBL/GenBank/DDBJ databases">
        <authorList>
            <person name="Gilroy R."/>
        </authorList>
    </citation>
    <scope>NUCLEOTIDE SEQUENCE</scope>
    <source>
        <strain evidence="9">ChiHecec2B26-446</strain>
    </source>
</reference>
<dbReference type="Pfam" id="PF00673">
    <property type="entry name" value="Ribosomal_L5_C"/>
    <property type="match status" value="1"/>
</dbReference>
<feature type="domain" description="Large ribosomal subunit protein uL5 C-terminal" evidence="8">
    <location>
        <begin position="84"/>
        <end position="177"/>
    </location>
</feature>
<organism evidence="9 10">
    <name type="scientific">Candidatus Desulfovibrio intestinipullorum</name>
    <dbReference type="NCBI Taxonomy" id="2838536"/>
    <lineage>
        <taxon>Bacteria</taxon>
        <taxon>Pseudomonadati</taxon>
        <taxon>Thermodesulfobacteriota</taxon>
        <taxon>Desulfovibrionia</taxon>
        <taxon>Desulfovibrionales</taxon>
        <taxon>Desulfovibrionaceae</taxon>
        <taxon>Desulfovibrio</taxon>
    </lineage>
</organism>
<dbReference type="GO" id="GO:1990904">
    <property type="term" value="C:ribonucleoprotein complex"/>
    <property type="evidence" value="ECO:0007669"/>
    <property type="project" value="UniProtKB-KW"/>
</dbReference>
<gene>
    <name evidence="5 9" type="primary">rplE</name>
    <name evidence="9" type="ORF">H9894_03995</name>
</gene>
<reference evidence="9" key="1">
    <citation type="journal article" date="2021" name="PeerJ">
        <title>Extensive microbial diversity within the chicken gut microbiome revealed by metagenomics and culture.</title>
        <authorList>
            <person name="Gilroy R."/>
            <person name="Ravi A."/>
            <person name="Getino M."/>
            <person name="Pursley I."/>
            <person name="Horton D.L."/>
            <person name="Alikhan N.F."/>
            <person name="Baker D."/>
            <person name="Gharbi K."/>
            <person name="Hall N."/>
            <person name="Watson M."/>
            <person name="Adriaenssens E.M."/>
            <person name="Foster-Nyarko E."/>
            <person name="Jarju S."/>
            <person name="Secka A."/>
            <person name="Antonio M."/>
            <person name="Oren A."/>
            <person name="Chaudhuri R.R."/>
            <person name="La Ragione R."/>
            <person name="Hildebrand F."/>
            <person name="Pallen M.J."/>
        </authorList>
    </citation>
    <scope>NUCLEOTIDE SEQUENCE</scope>
    <source>
        <strain evidence="9">ChiHecec2B26-446</strain>
    </source>
</reference>
<dbReference type="GO" id="GO:0003735">
    <property type="term" value="F:structural constituent of ribosome"/>
    <property type="evidence" value="ECO:0007669"/>
    <property type="project" value="InterPro"/>
</dbReference>
<evidence type="ECO:0000313" key="9">
    <source>
        <dbReference type="EMBL" id="HIW00332.1"/>
    </source>
</evidence>
<dbReference type="SUPFAM" id="SSF55282">
    <property type="entry name" value="RL5-like"/>
    <property type="match status" value="1"/>
</dbReference>
<dbReference type="GO" id="GO:0019843">
    <property type="term" value="F:rRNA binding"/>
    <property type="evidence" value="ECO:0007669"/>
    <property type="project" value="UniProtKB-UniRule"/>
</dbReference>
<dbReference type="PANTHER" id="PTHR11994">
    <property type="entry name" value="60S RIBOSOMAL PROTEIN L11-RELATED"/>
    <property type="match status" value="1"/>
</dbReference>
<comment type="subunit">
    <text evidence="5">Part of the 50S ribosomal subunit; part of the 5S rRNA/L5/L18/L25 subcomplex. Contacts the 5S rRNA and the P site tRNA. Forms a bridge to the 30S subunit in the 70S ribosome.</text>
</comment>
<dbReference type="EMBL" id="DXHV01000043">
    <property type="protein sequence ID" value="HIW00332.1"/>
    <property type="molecule type" value="Genomic_DNA"/>
</dbReference>
<proteinExistence type="inferred from homology"/>
<evidence type="ECO:0000259" key="7">
    <source>
        <dbReference type="Pfam" id="PF00281"/>
    </source>
</evidence>
<keyword evidence="2 5" id="KW-0689">Ribosomal protein</keyword>
<comment type="function">
    <text evidence="5">This is 1 of the proteins that bind and probably mediate the attachment of the 5S RNA into the large ribosomal subunit, where it forms part of the central protuberance. In the 70S ribosome it contacts protein S13 of the 30S subunit (bridge B1b), connecting the 2 subunits; this bridge is implicated in subunit movement. Contacts the P site tRNA; the 5S rRNA and some of its associated proteins might help stabilize positioning of ribosome-bound tRNAs.</text>
</comment>
<dbReference type="HAMAP" id="MF_01333_B">
    <property type="entry name" value="Ribosomal_uL5_B"/>
    <property type="match status" value="1"/>
</dbReference>
<dbReference type="PIRSF" id="PIRSF002161">
    <property type="entry name" value="Ribosomal_L5"/>
    <property type="match status" value="1"/>
</dbReference>
<dbReference type="PROSITE" id="PS00358">
    <property type="entry name" value="RIBOSOMAL_L5"/>
    <property type="match status" value="1"/>
</dbReference>
<dbReference type="GO" id="GO:0000049">
    <property type="term" value="F:tRNA binding"/>
    <property type="evidence" value="ECO:0007669"/>
    <property type="project" value="UniProtKB-UniRule"/>
</dbReference>
<dbReference type="FunFam" id="3.30.1440.10:FF:000001">
    <property type="entry name" value="50S ribosomal protein L5"/>
    <property type="match status" value="1"/>
</dbReference>
<dbReference type="InterPro" id="IPR022803">
    <property type="entry name" value="Ribosomal_uL5_dom_sf"/>
</dbReference>
<dbReference type="InterPro" id="IPR031309">
    <property type="entry name" value="Ribosomal_uL5_C"/>
</dbReference>
<dbReference type="GO" id="GO:0005840">
    <property type="term" value="C:ribosome"/>
    <property type="evidence" value="ECO:0007669"/>
    <property type="project" value="UniProtKB-KW"/>
</dbReference>
<keyword evidence="5" id="KW-0694">RNA-binding</keyword>
<evidence type="ECO:0000256" key="6">
    <source>
        <dbReference type="RuleBase" id="RU003930"/>
    </source>
</evidence>
<feature type="domain" description="Large ribosomal subunit protein uL5 N-terminal" evidence="7">
    <location>
        <begin position="24"/>
        <end position="80"/>
    </location>
</feature>
<evidence type="ECO:0000256" key="5">
    <source>
        <dbReference type="HAMAP-Rule" id="MF_01333"/>
    </source>
</evidence>